<dbReference type="OrthoDB" id="3269685at2759"/>
<dbReference type="GO" id="GO:0005524">
    <property type="term" value="F:ATP binding"/>
    <property type="evidence" value="ECO:0007669"/>
    <property type="project" value="UniProtKB-KW"/>
</dbReference>
<dbReference type="GO" id="GO:0043138">
    <property type="term" value="F:3'-5' DNA helicase activity"/>
    <property type="evidence" value="ECO:0007669"/>
    <property type="project" value="UniProtKB-EC"/>
</dbReference>
<evidence type="ECO:0000256" key="2">
    <source>
        <dbReference type="ARBA" id="ARBA00022741"/>
    </source>
</evidence>
<evidence type="ECO:0000256" key="4">
    <source>
        <dbReference type="ARBA" id="ARBA00034617"/>
    </source>
</evidence>
<dbReference type="GO" id="GO:0005694">
    <property type="term" value="C:chromosome"/>
    <property type="evidence" value="ECO:0007669"/>
    <property type="project" value="TreeGrafter"/>
</dbReference>
<gene>
    <name evidence="8" type="ORF">EWM64_g8541</name>
</gene>
<dbReference type="GO" id="GO:0009378">
    <property type="term" value="F:four-way junction helicase activity"/>
    <property type="evidence" value="ECO:0007669"/>
    <property type="project" value="TreeGrafter"/>
</dbReference>
<dbReference type="Gene3D" id="3.40.50.300">
    <property type="entry name" value="P-loop containing nucleotide triphosphate hydrolases"/>
    <property type="match status" value="2"/>
</dbReference>
<protein>
    <recommendedName>
        <fullName evidence="5">DNA 3'-5' helicase</fullName>
        <ecNumber evidence="5">5.6.2.4</ecNumber>
    </recommendedName>
</protein>
<evidence type="ECO:0000256" key="3">
    <source>
        <dbReference type="ARBA" id="ARBA00022840"/>
    </source>
</evidence>
<dbReference type="Pfam" id="PF00270">
    <property type="entry name" value="DEAD"/>
    <property type="match status" value="1"/>
</dbReference>
<feature type="region of interest" description="Disordered" evidence="6">
    <location>
        <begin position="504"/>
        <end position="538"/>
    </location>
</feature>
<dbReference type="InterPro" id="IPR014001">
    <property type="entry name" value="Helicase_ATP-bd"/>
</dbReference>
<keyword evidence="3" id="KW-0067">ATP-binding</keyword>
<reference evidence="8 9" key="1">
    <citation type="submission" date="2019-02" db="EMBL/GenBank/DDBJ databases">
        <title>Genome sequencing of the rare red list fungi Hericium alpestre (H. flagellum).</title>
        <authorList>
            <person name="Buettner E."/>
            <person name="Kellner H."/>
        </authorList>
    </citation>
    <scope>NUCLEOTIDE SEQUENCE [LARGE SCALE GENOMIC DNA]</scope>
    <source>
        <strain evidence="8 9">DSM 108284</strain>
    </source>
</reference>
<dbReference type="PROSITE" id="PS51192">
    <property type="entry name" value="HELICASE_ATP_BIND_1"/>
    <property type="match status" value="1"/>
</dbReference>
<dbReference type="CDD" id="cd18785">
    <property type="entry name" value="SF2_C"/>
    <property type="match status" value="1"/>
</dbReference>
<dbReference type="InterPro" id="IPR011545">
    <property type="entry name" value="DEAD/DEAH_box_helicase_dom"/>
</dbReference>
<dbReference type="Pfam" id="PF00271">
    <property type="entry name" value="Helicase_C"/>
    <property type="match status" value="1"/>
</dbReference>
<keyword evidence="2" id="KW-0547">Nucleotide-binding</keyword>
<dbReference type="PANTHER" id="PTHR13710">
    <property type="entry name" value="DNA HELICASE RECQ FAMILY MEMBER"/>
    <property type="match status" value="1"/>
</dbReference>
<evidence type="ECO:0000256" key="6">
    <source>
        <dbReference type="SAM" id="MobiDB-lite"/>
    </source>
</evidence>
<evidence type="ECO:0000259" key="7">
    <source>
        <dbReference type="PROSITE" id="PS51192"/>
    </source>
</evidence>
<dbReference type="STRING" id="135208.A0A4Y9ZNP9"/>
<dbReference type="PANTHER" id="PTHR13710:SF120">
    <property type="entry name" value="BIFUNCTIONAL 3'-5' EXONUCLEASE_ATP-DEPENDENT HELICASE WRN"/>
    <property type="match status" value="1"/>
</dbReference>
<feature type="domain" description="Helicase ATP-binding" evidence="7">
    <location>
        <begin position="1"/>
        <end position="145"/>
    </location>
</feature>
<comment type="similarity">
    <text evidence="1">Belongs to the helicase family. RecQ subfamily.</text>
</comment>
<dbReference type="GO" id="GO:0000724">
    <property type="term" value="P:double-strand break repair via homologous recombination"/>
    <property type="evidence" value="ECO:0007669"/>
    <property type="project" value="TreeGrafter"/>
</dbReference>
<dbReference type="AlphaFoldDB" id="A0A4Y9ZNP9"/>
<organism evidence="8 9">
    <name type="scientific">Hericium alpestre</name>
    <dbReference type="NCBI Taxonomy" id="135208"/>
    <lineage>
        <taxon>Eukaryota</taxon>
        <taxon>Fungi</taxon>
        <taxon>Dikarya</taxon>
        <taxon>Basidiomycota</taxon>
        <taxon>Agaricomycotina</taxon>
        <taxon>Agaricomycetes</taxon>
        <taxon>Russulales</taxon>
        <taxon>Hericiaceae</taxon>
        <taxon>Hericium</taxon>
    </lineage>
</organism>
<proteinExistence type="inferred from homology"/>
<dbReference type="EMBL" id="SFCI01001561">
    <property type="protein sequence ID" value="TFY75471.1"/>
    <property type="molecule type" value="Genomic_DNA"/>
</dbReference>
<keyword evidence="9" id="KW-1185">Reference proteome</keyword>
<evidence type="ECO:0000313" key="9">
    <source>
        <dbReference type="Proteomes" id="UP000298061"/>
    </source>
</evidence>
<dbReference type="SUPFAM" id="SSF52540">
    <property type="entry name" value="P-loop containing nucleoside triphosphate hydrolases"/>
    <property type="match status" value="1"/>
</dbReference>
<evidence type="ECO:0000313" key="8">
    <source>
        <dbReference type="EMBL" id="TFY75471.1"/>
    </source>
</evidence>
<feature type="compositionally biased region" description="Polar residues" evidence="6">
    <location>
        <begin position="331"/>
        <end position="353"/>
    </location>
</feature>
<evidence type="ECO:0000256" key="5">
    <source>
        <dbReference type="ARBA" id="ARBA00034808"/>
    </source>
</evidence>
<comment type="catalytic activity">
    <reaction evidence="4">
        <text>Couples ATP hydrolysis with the unwinding of duplex DNA by translocating in the 3'-5' direction.</text>
        <dbReference type="EC" id="5.6.2.4"/>
    </reaction>
</comment>
<dbReference type="GO" id="GO:0005737">
    <property type="term" value="C:cytoplasm"/>
    <property type="evidence" value="ECO:0007669"/>
    <property type="project" value="TreeGrafter"/>
</dbReference>
<dbReference type="InterPro" id="IPR001650">
    <property type="entry name" value="Helicase_C-like"/>
</dbReference>
<dbReference type="GO" id="GO:0005634">
    <property type="term" value="C:nucleus"/>
    <property type="evidence" value="ECO:0007669"/>
    <property type="project" value="TreeGrafter"/>
</dbReference>
<dbReference type="Proteomes" id="UP000298061">
    <property type="component" value="Unassembled WGS sequence"/>
</dbReference>
<dbReference type="GO" id="GO:0003676">
    <property type="term" value="F:nucleic acid binding"/>
    <property type="evidence" value="ECO:0007669"/>
    <property type="project" value="InterPro"/>
</dbReference>
<sequence length="538" mass="58729">MITVIVEPTNALENNMASKLKNKGLTAIVINAEKIEEAKTKSRNLWDEAKSGQYQIITLSPEMLKSQEYSVLNNDPYFRQHWCILVVDKAHLVDHWGTDFRKAYADIWALRSHGPEHLTLVAMSASMERGGQMTQILQRLGYRENAFHLDKRDCQCHNVDLIFRTVQFTSTGFEFHDLDWLVPEDLASASDVPKCIVYSDTIETGHRITVYLQGLLPSHLQSSGTNLVCHMHSMNCLKCKKEGLAALNATNSECTTAIFMATAVWEVGLDVPDIDSVVLFPAPASTSSIVQRAECPACTPGMHGEAFIYVKKTDIEAALEYARCDPPDSHLLNSKNLANRPSGTQEGSESQPITDDVASEVDGQNVASKGQETAAKGGNARDVNVHNNDTAVVQAGAVEVEFQNAHAAHGTVSPSTIKPPKKMMAGVKLKGNGKSTKVVGKKKTADLLYSEQGKCPCFAHYLIITAHARGLCIARQINIVYDNPATDHDCGRCSSCLPHPLPAPRPMPTPIPDIAESTTPPSDNALDAANLPSYMKLT</sequence>
<comment type="caution">
    <text evidence="8">The sequence shown here is derived from an EMBL/GenBank/DDBJ whole genome shotgun (WGS) entry which is preliminary data.</text>
</comment>
<name>A0A4Y9ZNP9_9AGAM</name>
<dbReference type="InterPro" id="IPR027417">
    <property type="entry name" value="P-loop_NTPase"/>
</dbReference>
<feature type="region of interest" description="Disordered" evidence="6">
    <location>
        <begin position="330"/>
        <end position="385"/>
    </location>
</feature>
<evidence type="ECO:0000256" key="1">
    <source>
        <dbReference type="ARBA" id="ARBA00005446"/>
    </source>
</evidence>
<accession>A0A4Y9ZNP9</accession>
<dbReference type="EC" id="5.6.2.4" evidence="5"/>